<dbReference type="InterPro" id="IPR050534">
    <property type="entry name" value="Coronavir_polyprotein_1ab"/>
</dbReference>
<comment type="similarity">
    <text evidence="1">Belongs to the DNA2/NAM7 helicase family.</text>
</comment>
<evidence type="ECO:0000256" key="3">
    <source>
        <dbReference type="ARBA" id="ARBA00022801"/>
    </source>
</evidence>
<dbReference type="EMBL" id="JAENIG010000001">
    <property type="protein sequence ID" value="MBK1853714.1"/>
    <property type="molecule type" value="Genomic_DNA"/>
</dbReference>
<evidence type="ECO:0000256" key="1">
    <source>
        <dbReference type="ARBA" id="ARBA00007913"/>
    </source>
</evidence>
<dbReference type="AlphaFoldDB" id="A0AAE2SA23"/>
<dbReference type="Pfam" id="PF13086">
    <property type="entry name" value="AAA_11"/>
    <property type="match status" value="1"/>
</dbReference>
<keyword evidence="4" id="KW-0347">Helicase</keyword>
<keyword evidence="3" id="KW-0378">Hydrolase</keyword>
<dbReference type="CDD" id="cd18808">
    <property type="entry name" value="SF1_C_Upf1"/>
    <property type="match status" value="1"/>
</dbReference>
<dbReference type="Pfam" id="PF13087">
    <property type="entry name" value="AAA_12"/>
    <property type="match status" value="1"/>
</dbReference>
<dbReference type="RefSeq" id="WP_309488310.1">
    <property type="nucleotide sequence ID" value="NZ_JAENIG010000001.1"/>
</dbReference>
<dbReference type="InterPro" id="IPR027417">
    <property type="entry name" value="P-loop_NTPase"/>
</dbReference>
<accession>A0AAE2SA23</accession>
<dbReference type="Proteomes" id="UP000634206">
    <property type="component" value="Unassembled WGS sequence"/>
</dbReference>
<gene>
    <name evidence="8" type="ORF">JIN83_01975</name>
</gene>
<dbReference type="Gene3D" id="3.40.50.300">
    <property type="entry name" value="P-loop containing nucleotide triphosphate hydrolases"/>
    <property type="match status" value="2"/>
</dbReference>
<keyword evidence="2" id="KW-0547">Nucleotide-binding</keyword>
<evidence type="ECO:0000259" key="7">
    <source>
        <dbReference type="Pfam" id="PF13087"/>
    </source>
</evidence>
<dbReference type="PANTHER" id="PTHR43788:SF8">
    <property type="entry name" value="DNA-BINDING PROTEIN SMUBP-2"/>
    <property type="match status" value="1"/>
</dbReference>
<dbReference type="PANTHER" id="PTHR43788">
    <property type="entry name" value="DNA2/NAM7 HELICASE FAMILY MEMBER"/>
    <property type="match status" value="1"/>
</dbReference>
<evidence type="ECO:0000259" key="6">
    <source>
        <dbReference type="Pfam" id="PF13086"/>
    </source>
</evidence>
<sequence>MAAENVVRWLRECFREDRARSGVRDIFASSVLQRKLLSGREELASDWMPEIVLSPSYVEKASAHAALYRREQEVVYACLFLCGTDDGKRCHTPLIFYHGEFGAAASFQIDPNRWRINPRALELLQTDAESLTEILSGGILSEGVIGSIREWAEQLGVNAEPLWQWPQLADRETIHAAAKRKRLSLHPAAAIGILPRSISSRGVLDELDTLAESGADAWSVPMRILLGVEPMQTFPENGKPTLVPALLSQSQERILASSQVNPVTLCHGPPGTGKSFTISAIALHHVARGEKVLIASRQDSAVDVVQEKIDTMLGGEEVTVRAGRKDHLSRLKSFLEACLAGQMSSDLPFGKELEILFERVKGTMETLHSDELGLEQEWGKALARGELMADPNPNLLEKVKKSWIQYRVSCRPLLMELTAHLNELYVQRELQLSSYLRKQRKHLLNESVKQDSTRKDFKLMLQALRKYRGSEQEEVFKKMDLGNVLAALPVWLVNLEDVHRVLPLQKDLFDVAIIDESSQCDLAGVLPILQRAKRIVIAGDTHQLRHMSFLAKSRQRSLASELGVNDQEQETYNYRDVSLMDHAATAIESQAQVGFLNEHFRSCPRIIEFSNQRFYQNQLQIMRERPWEDQRSALTSRICYGTRDESGVNQKEIDGLLVELSILLDQAKAKTAATRPSVGILSPFRNQAEAIREAVSAKFENREMNRLLNEHDLLIGTAHSFQGEERDVMFLSLSVDRSVNSSTLRFLEREDVFNVAITRARSMQIIYHSLEADDLPAGSMLGSYLRSLDAVGANELTDQASDAFALEVAAALEPYDIEVRSSQRVSGVSVDLLLVQGEKVLGLDLIGYPGVTFTAVDRHRTKILRRADFRLLPLGYSEWCAQQEHVIDTIRKELDQSLL</sequence>
<dbReference type="SUPFAM" id="SSF52540">
    <property type="entry name" value="P-loop containing nucleoside triphosphate hydrolases"/>
    <property type="match status" value="1"/>
</dbReference>
<dbReference type="GO" id="GO:0005524">
    <property type="term" value="F:ATP binding"/>
    <property type="evidence" value="ECO:0007669"/>
    <property type="project" value="UniProtKB-KW"/>
</dbReference>
<evidence type="ECO:0000256" key="4">
    <source>
        <dbReference type="ARBA" id="ARBA00022806"/>
    </source>
</evidence>
<dbReference type="GO" id="GO:0016787">
    <property type="term" value="F:hydrolase activity"/>
    <property type="evidence" value="ECO:0007669"/>
    <property type="project" value="UniProtKB-KW"/>
</dbReference>
<protein>
    <submittedName>
        <fullName evidence="8">ATP-binding protein</fullName>
    </submittedName>
</protein>
<evidence type="ECO:0000256" key="2">
    <source>
        <dbReference type="ARBA" id="ARBA00022741"/>
    </source>
</evidence>
<comment type="caution">
    <text evidence="8">The sequence shown here is derived from an EMBL/GenBank/DDBJ whole genome shotgun (WGS) entry which is preliminary data.</text>
</comment>
<evidence type="ECO:0000313" key="9">
    <source>
        <dbReference type="Proteomes" id="UP000634206"/>
    </source>
</evidence>
<name>A0AAE2SA23_9BACT</name>
<dbReference type="InterPro" id="IPR041679">
    <property type="entry name" value="DNA2/NAM7-like_C"/>
</dbReference>
<evidence type="ECO:0000313" key="8">
    <source>
        <dbReference type="EMBL" id="MBK1853714.1"/>
    </source>
</evidence>
<organism evidence="8 9">
    <name type="scientific">Oceaniferula flava</name>
    <dbReference type="NCBI Taxonomy" id="2800421"/>
    <lineage>
        <taxon>Bacteria</taxon>
        <taxon>Pseudomonadati</taxon>
        <taxon>Verrucomicrobiota</taxon>
        <taxon>Verrucomicrobiia</taxon>
        <taxon>Verrucomicrobiales</taxon>
        <taxon>Verrucomicrobiaceae</taxon>
        <taxon>Oceaniferula</taxon>
    </lineage>
</organism>
<proteinExistence type="inferred from homology"/>
<dbReference type="InterPro" id="IPR047187">
    <property type="entry name" value="SF1_C_Upf1"/>
</dbReference>
<keyword evidence="9" id="KW-1185">Reference proteome</keyword>
<dbReference type="InterPro" id="IPR041677">
    <property type="entry name" value="DNA2/NAM7_AAA_11"/>
</dbReference>
<reference evidence="8" key="1">
    <citation type="submission" date="2021-01" db="EMBL/GenBank/DDBJ databases">
        <title>Modified the classification status of verrucomicrobia.</title>
        <authorList>
            <person name="Feng X."/>
        </authorList>
    </citation>
    <scope>NUCLEOTIDE SEQUENCE</scope>
    <source>
        <strain evidence="8">5K15</strain>
    </source>
</reference>
<feature type="domain" description="DNA2/NAM7 helicase helicase" evidence="6">
    <location>
        <begin position="250"/>
        <end position="545"/>
    </location>
</feature>
<keyword evidence="5 8" id="KW-0067">ATP-binding</keyword>
<evidence type="ECO:0000256" key="5">
    <source>
        <dbReference type="ARBA" id="ARBA00022840"/>
    </source>
</evidence>
<dbReference type="GO" id="GO:0043139">
    <property type="term" value="F:5'-3' DNA helicase activity"/>
    <property type="evidence" value="ECO:0007669"/>
    <property type="project" value="TreeGrafter"/>
</dbReference>
<feature type="domain" description="DNA2/NAM7 helicase-like C-terminal" evidence="7">
    <location>
        <begin position="577"/>
        <end position="766"/>
    </location>
</feature>